<sequence>MDDNDPISQFFDEEDVDLYAVLSLKSDASAEDIRKSYRKLALLCHPDKLINATEEERANASTQFQRIGFAYTVLSDEKRRKKYDKTGKTDEGLLGEADEDGGWEAYFEDLFDRVTRGRLDEMKKEYQGSSEEIEDLKTAYLETKGSFDEIMKHIPHSTIDDEPRFVVTLSNLVQAGDLPSLPQWVSSSKDEKAKLVRKKQSDKEAKEAEELAKELGVWDEFYGSGKTGARKGKAKAKKSADDEDEGDTSALQALILKRQKDRHSFLDDMAAKYSNMEESSRTKEGRGKKRKKGADESEAEAESPRKKPHVQDPPDIDDEEFAKIQQRMFSNKRKPAGEGSSPPKGRRSGRAKKAK</sequence>
<dbReference type="PANTHER" id="PTHR44144">
    <property type="entry name" value="DNAJ HOMOLOG SUBFAMILY C MEMBER 9"/>
    <property type="match status" value="1"/>
</dbReference>
<dbReference type="InterPro" id="IPR036869">
    <property type="entry name" value="J_dom_sf"/>
</dbReference>
<dbReference type="SUPFAM" id="SSF46565">
    <property type="entry name" value="Chaperone J-domain"/>
    <property type="match status" value="1"/>
</dbReference>
<dbReference type="SMART" id="SM00271">
    <property type="entry name" value="DnaJ"/>
    <property type="match status" value="1"/>
</dbReference>
<dbReference type="CDD" id="cd06257">
    <property type="entry name" value="DnaJ"/>
    <property type="match status" value="1"/>
</dbReference>
<evidence type="ECO:0000313" key="4">
    <source>
        <dbReference type="Proteomes" id="UP000054485"/>
    </source>
</evidence>
<feature type="compositionally biased region" description="Basic and acidic residues" evidence="1">
    <location>
        <begin position="302"/>
        <end position="312"/>
    </location>
</feature>
<dbReference type="InParanoid" id="A0A0C9ZM45"/>
<dbReference type="Pfam" id="PF00226">
    <property type="entry name" value="DnaJ"/>
    <property type="match status" value="1"/>
</dbReference>
<keyword evidence="4" id="KW-1185">Reference proteome</keyword>
<name>A0A0C9ZM45_9AGAM</name>
<dbReference type="AlphaFoldDB" id="A0A0C9ZM45"/>
<proteinExistence type="predicted"/>
<dbReference type="InterPro" id="IPR052594">
    <property type="entry name" value="J_domain-containing_protein"/>
</dbReference>
<dbReference type="FunCoup" id="A0A0C9ZM45">
    <property type="interactions" value="709"/>
</dbReference>
<evidence type="ECO:0000256" key="1">
    <source>
        <dbReference type="SAM" id="MobiDB-lite"/>
    </source>
</evidence>
<dbReference type="OrthoDB" id="110024at2759"/>
<feature type="region of interest" description="Disordered" evidence="1">
    <location>
        <begin position="267"/>
        <end position="355"/>
    </location>
</feature>
<dbReference type="STRING" id="930992.A0A0C9ZM45"/>
<dbReference type="EMBL" id="KN835380">
    <property type="protein sequence ID" value="KIK38675.1"/>
    <property type="molecule type" value="Genomic_DNA"/>
</dbReference>
<evidence type="ECO:0000313" key="3">
    <source>
        <dbReference type="EMBL" id="KIK38675.1"/>
    </source>
</evidence>
<reference evidence="4" key="2">
    <citation type="submission" date="2015-01" db="EMBL/GenBank/DDBJ databases">
        <title>Evolutionary Origins and Diversification of the Mycorrhizal Mutualists.</title>
        <authorList>
            <consortium name="DOE Joint Genome Institute"/>
            <consortium name="Mycorrhizal Genomics Consortium"/>
            <person name="Kohler A."/>
            <person name="Kuo A."/>
            <person name="Nagy L.G."/>
            <person name="Floudas D."/>
            <person name="Copeland A."/>
            <person name="Barry K.W."/>
            <person name="Cichocki N."/>
            <person name="Veneault-Fourrey C."/>
            <person name="LaButti K."/>
            <person name="Lindquist E.A."/>
            <person name="Lipzen A."/>
            <person name="Lundell T."/>
            <person name="Morin E."/>
            <person name="Murat C."/>
            <person name="Riley R."/>
            <person name="Ohm R."/>
            <person name="Sun H."/>
            <person name="Tunlid A."/>
            <person name="Henrissat B."/>
            <person name="Grigoriev I.V."/>
            <person name="Hibbett D.S."/>
            <person name="Martin F."/>
        </authorList>
    </citation>
    <scope>NUCLEOTIDE SEQUENCE [LARGE SCALE GENOMIC DNA]</scope>
    <source>
        <strain evidence="4">UH-Slu-Lm8-n1</strain>
    </source>
</reference>
<dbReference type="Pfam" id="PF23302">
    <property type="entry name" value="HTH_DNAJC9"/>
    <property type="match status" value="1"/>
</dbReference>
<dbReference type="HOGENOM" id="CLU_055868_0_0_1"/>
<dbReference type="PRINTS" id="PR00625">
    <property type="entry name" value="JDOMAIN"/>
</dbReference>
<dbReference type="GO" id="GO:0005634">
    <property type="term" value="C:nucleus"/>
    <property type="evidence" value="ECO:0007669"/>
    <property type="project" value="TreeGrafter"/>
</dbReference>
<dbReference type="Proteomes" id="UP000054485">
    <property type="component" value="Unassembled WGS sequence"/>
</dbReference>
<reference evidence="3 4" key="1">
    <citation type="submission" date="2014-04" db="EMBL/GenBank/DDBJ databases">
        <authorList>
            <consortium name="DOE Joint Genome Institute"/>
            <person name="Kuo A."/>
            <person name="Ruytinx J."/>
            <person name="Rineau F."/>
            <person name="Colpaert J."/>
            <person name="Kohler A."/>
            <person name="Nagy L.G."/>
            <person name="Floudas D."/>
            <person name="Copeland A."/>
            <person name="Barry K.W."/>
            <person name="Cichocki N."/>
            <person name="Veneault-Fourrey C."/>
            <person name="LaButti K."/>
            <person name="Lindquist E.A."/>
            <person name="Lipzen A."/>
            <person name="Lundell T."/>
            <person name="Morin E."/>
            <person name="Murat C."/>
            <person name="Sun H."/>
            <person name="Tunlid A."/>
            <person name="Henrissat B."/>
            <person name="Grigoriev I.V."/>
            <person name="Hibbett D.S."/>
            <person name="Martin F."/>
            <person name="Nordberg H.P."/>
            <person name="Cantor M.N."/>
            <person name="Hua S.X."/>
        </authorList>
    </citation>
    <scope>NUCLEOTIDE SEQUENCE [LARGE SCALE GENOMIC DNA]</scope>
    <source>
        <strain evidence="3 4">UH-Slu-Lm8-n1</strain>
    </source>
</reference>
<dbReference type="PANTHER" id="PTHR44144:SF1">
    <property type="entry name" value="DNAJ HOMOLOG SUBFAMILY C MEMBER 9"/>
    <property type="match status" value="1"/>
</dbReference>
<accession>A0A0C9ZM45</accession>
<dbReference type="InterPro" id="IPR001623">
    <property type="entry name" value="DnaJ_domain"/>
</dbReference>
<protein>
    <recommendedName>
        <fullName evidence="2">J domain-containing protein</fullName>
    </recommendedName>
</protein>
<dbReference type="InterPro" id="IPR056453">
    <property type="entry name" value="HTH_DNAJC9"/>
</dbReference>
<gene>
    <name evidence="3" type="ORF">CY34DRAFT_809114</name>
</gene>
<dbReference type="Gene3D" id="1.10.287.110">
    <property type="entry name" value="DnaJ domain"/>
    <property type="match status" value="1"/>
</dbReference>
<dbReference type="GO" id="GO:0031072">
    <property type="term" value="F:heat shock protein binding"/>
    <property type="evidence" value="ECO:0007669"/>
    <property type="project" value="TreeGrafter"/>
</dbReference>
<organism evidence="3 4">
    <name type="scientific">Suillus luteus UH-Slu-Lm8-n1</name>
    <dbReference type="NCBI Taxonomy" id="930992"/>
    <lineage>
        <taxon>Eukaryota</taxon>
        <taxon>Fungi</taxon>
        <taxon>Dikarya</taxon>
        <taxon>Basidiomycota</taxon>
        <taxon>Agaricomycotina</taxon>
        <taxon>Agaricomycetes</taxon>
        <taxon>Agaricomycetidae</taxon>
        <taxon>Boletales</taxon>
        <taxon>Suillineae</taxon>
        <taxon>Suillaceae</taxon>
        <taxon>Suillus</taxon>
    </lineage>
</organism>
<dbReference type="GO" id="GO:0005737">
    <property type="term" value="C:cytoplasm"/>
    <property type="evidence" value="ECO:0007669"/>
    <property type="project" value="TreeGrafter"/>
</dbReference>
<dbReference type="PROSITE" id="PS50076">
    <property type="entry name" value="DNAJ_2"/>
    <property type="match status" value="1"/>
</dbReference>
<feature type="region of interest" description="Disordered" evidence="1">
    <location>
        <begin position="222"/>
        <end position="247"/>
    </location>
</feature>
<feature type="compositionally biased region" description="Basic residues" evidence="1">
    <location>
        <begin position="344"/>
        <end position="355"/>
    </location>
</feature>
<feature type="domain" description="J" evidence="2">
    <location>
        <begin position="17"/>
        <end position="87"/>
    </location>
</feature>
<evidence type="ECO:0000259" key="2">
    <source>
        <dbReference type="PROSITE" id="PS50076"/>
    </source>
</evidence>
<feature type="compositionally biased region" description="Basic residues" evidence="1">
    <location>
        <begin position="228"/>
        <end position="237"/>
    </location>
</feature>